<dbReference type="EMBL" id="BMFN01000008">
    <property type="protein sequence ID" value="GGF81805.1"/>
    <property type="molecule type" value="Genomic_DNA"/>
</dbReference>
<comment type="caution">
    <text evidence="1">The sequence shown here is derived from an EMBL/GenBank/DDBJ whole genome shotgun (WGS) entry which is preliminary data.</text>
</comment>
<evidence type="ECO:0000313" key="1">
    <source>
        <dbReference type="EMBL" id="GGF81805.1"/>
    </source>
</evidence>
<proteinExistence type="predicted"/>
<accession>A0ACB5PXK1</accession>
<keyword evidence="2" id="KW-1185">Reference proteome</keyword>
<evidence type="ECO:0000313" key="2">
    <source>
        <dbReference type="Proteomes" id="UP000605392"/>
    </source>
</evidence>
<name>A0ACB5PXK1_9BACT</name>
<gene>
    <name evidence="1" type="ORF">GCM10011375_40940</name>
</gene>
<sequence>MPKYYARFFFRSGRSGAARPRTIPRHTALKALLIGLLLAGPAWRPAQAQAVVPPWEVAVALGRDQTPYIRALTTDEAGNLYLAGFFYDSLRLGDQLLRSRGGRDGFIAKWNPSTTRFEWAQQLAGAENEEVITLATADSSVYLTGTFTSSSVRLGTLLQAAQGGTGDDNAFVAKLSATRTGPVATWLQLIGGGGAVLNTLAVAAPHVYVGGACYGPLRFGRTQLADRPSLGGLNAFVAKLTDTGPSARREWAHAAGGALSALAVGQQGLFLAGSFRGVAGELSPEALPTSGNGNRYLYVAKLVDTGAAGLLSWVQPAAYAQSAWVSALAVRDSSVYIGGSFFDKTLRLGTSVLTNARHGGGTDIFVAKLTDTGAAGRFTWAQRLGGQGYDECQGLAVNETGLYLAGEFGHSLDAGPGRVASVGGQDLLVAQLRDAGPTATVAWAQSLGSPANDAAWAIALRGPRVYVAGHLVTPIRVGAGPLVEHSFVGLLRAPVPGPERAAGSPVALELYPNPARGSVRVALAALAGGTQATLTLVNARGQVVRRTTQTVSETGLDYAWSLAELSAGIYLLQVQAGATRLSRRLVVE</sequence>
<reference evidence="1 2" key="1">
    <citation type="journal article" date="2019" name="Int. J. Syst. Evol. Microbiol.">
        <title>The Global Catalogue of Microorganisms (GCM) 10K type strain sequencing project: providing services to taxonomists for standard genome sequencing and annotation.</title>
        <authorList>
            <consortium name="The Broad Institute Genomics Platform"/>
            <consortium name="The Broad Institute Genome Sequencing Center for Infectious Disease"/>
            <person name="Wu L."/>
            <person name="Ma J."/>
        </authorList>
    </citation>
    <scope>NUCLEOTIDE SEQUENCE [LARGE SCALE GENOMIC DNA]</scope>
    <source>
        <strain evidence="1 2">CGMCC 1.12720</strain>
    </source>
</reference>
<dbReference type="Proteomes" id="UP000605392">
    <property type="component" value="Unassembled WGS sequence"/>
</dbReference>
<organism evidence="1 2">
    <name type="scientific">Hymenobacter qilianensis</name>
    <dbReference type="NCBI Taxonomy" id="1385715"/>
    <lineage>
        <taxon>Bacteria</taxon>
        <taxon>Pseudomonadati</taxon>
        <taxon>Bacteroidota</taxon>
        <taxon>Cytophagia</taxon>
        <taxon>Cytophagales</taxon>
        <taxon>Hymenobacteraceae</taxon>
        <taxon>Hymenobacter</taxon>
    </lineage>
</organism>
<protein>
    <submittedName>
        <fullName evidence="1">Uncharacterized protein</fullName>
    </submittedName>
</protein>